<protein>
    <submittedName>
        <fullName evidence="1">Uncharacterized protein</fullName>
    </submittedName>
</protein>
<reference evidence="1" key="1">
    <citation type="journal article" date="2021" name="PeerJ">
        <title>Extensive microbial diversity within the chicken gut microbiome revealed by metagenomics and culture.</title>
        <authorList>
            <person name="Gilroy R."/>
            <person name="Ravi A."/>
            <person name="Getino M."/>
            <person name="Pursley I."/>
            <person name="Horton D.L."/>
            <person name="Alikhan N.F."/>
            <person name="Baker D."/>
            <person name="Gharbi K."/>
            <person name="Hall N."/>
            <person name="Watson M."/>
            <person name="Adriaenssens E.M."/>
            <person name="Foster-Nyarko E."/>
            <person name="Jarju S."/>
            <person name="Secka A."/>
            <person name="Antonio M."/>
            <person name="Oren A."/>
            <person name="Chaudhuri R.R."/>
            <person name="La Ragione R."/>
            <person name="Hildebrand F."/>
            <person name="Pallen M.J."/>
        </authorList>
    </citation>
    <scope>NUCLEOTIDE SEQUENCE</scope>
    <source>
        <strain evidence="1">CHK171-505</strain>
    </source>
</reference>
<sequence>MDNLYIKFIKKLEEQTDNLLLNWETVFRITHMYDVDYFNYLLYTNEFHNIDELKSYGLLNDKGLSIFLLNEDFESGKDGIKTKEKNLYIIEGLKGDTYKIPVKENELTQLENKIATYINRKEIKSSPLDGLIQKYLESD</sequence>
<gene>
    <name evidence="1" type="ORF">H9948_11790</name>
</gene>
<dbReference type="EMBL" id="DWYW01000276">
    <property type="protein sequence ID" value="HJA91457.1"/>
    <property type="molecule type" value="Genomic_DNA"/>
</dbReference>
<evidence type="ECO:0000313" key="1">
    <source>
        <dbReference type="EMBL" id="HJA91457.1"/>
    </source>
</evidence>
<name>A0A9D2I3A0_9LACT</name>
<comment type="caution">
    <text evidence="1">The sequence shown here is derived from an EMBL/GenBank/DDBJ whole genome shotgun (WGS) entry which is preliminary data.</text>
</comment>
<accession>A0A9D2I3A0</accession>
<dbReference type="AlphaFoldDB" id="A0A9D2I3A0"/>
<evidence type="ECO:0000313" key="2">
    <source>
        <dbReference type="Proteomes" id="UP000886856"/>
    </source>
</evidence>
<reference evidence="1" key="2">
    <citation type="submission" date="2021-04" db="EMBL/GenBank/DDBJ databases">
        <authorList>
            <person name="Gilroy R."/>
        </authorList>
    </citation>
    <scope>NUCLEOTIDE SEQUENCE</scope>
    <source>
        <strain evidence="1">CHK171-505</strain>
    </source>
</reference>
<proteinExistence type="predicted"/>
<organism evidence="1 2">
    <name type="scientific">Candidatus Jeotgalibaca merdavium</name>
    <dbReference type="NCBI Taxonomy" id="2838627"/>
    <lineage>
        <taxon>Bacteria</taxon>
        <taxon>Bacillati</taxon>
        <taxon>Bacillota</taxon>
        <taxon>Bacilli</taxon>
        <taxon>Lactobacillales</taxon>
        <taxon>Carnobacteriaceae</taxon>
        <taxon>Jeotgalibaca</taxon>
    </lineage>
</organism>
<dbReference type="Proteomes" id="UP000886856">
    <property type="component" value="Unassembled WGS sequence"/>
</dbReference>